<evidence type="ECO:0000313" key="1">
    <source>
        <dbReference type="Proteomes" id="UP000887580"/>
    </source>
</evidence>
<accession>A0AC35F899</accession>
<reference evidence="2" key="1">
    <citation type="submission" date="2022-11" db="UniProtKB">
        <authorList>
            <consortium name="WormBaseParasite"/>
        </authorList>
    </citation>
    <scope>IDENTIFICATION</scope>
</reference>
<name>A0AC35F899_9BILA</name>
<organism evidence="1 2">
    <name type="scientific">Panagrolaimus sp. PS1159</name>
    <dbReference type="NCBI Taxonomy" id="55785"/>
    <lineage>
        <taxon>Eukaryota</taxon>
        <taxon>Metazoa</taxon>
        <taxon>Ecdysozoa</taxon>
        <taxon>Nematoda</taxon>
        <taxon>Chromadorea</taxon>
        <taxon>Rhabditida</taxon>
        <taxon>Tylenchina</taxon>
        <taxon>Panagrolaimomorpha</taxon>
        <taxon>Panagrolaimoidea</taxon>
        <taxon>Panagrolaimidae</taxon>
        <taxon>Panagrolaimus</taxon>
    </lineage>
</organism>
<dbReference type="Proteomes" id="UP000887580">
    <property type="component" value="Unplaced"/>
</dbReference>
<evidence type="ECO:0000313" key="2">
    <source>
        <dbReference type="WBParaSite" id="PS1159_v2.g14852.t1"/>
    </source>
</evidence>
<protein>
    <submittedName>
        <fullName evidence="2">K Homology domain-containing protein</fullName>
    </submittedName>
</protein>
<dbReference type="WBParaSite" id="PS1159_v2.g14852.t1">
    <property type="protein sequence ID" value="PS1159_v2.g14852.t1"/>
    <property type="gene ID" value="PS1159_v2.g14852"/>
</dbReference>
<proteinExistence type="predicted"/>
<sequence length="302" mass="33981">MNSTTTSTTPSSSVESTISHEPCETRNATVSASFPNVLGNNNGRHEHDMKLWCQTVESDATSSTQESVKSSSTTPKSGVPQQHSKRFNRSHHKQQNNGVNVGGYPPTFGQCPNIRSALAFEQLEELMRLCNHEYQTGDTYYHSINALLRQIQEVRGSYPPSGNASRVQSADAVTPICQTLPSPPINRALPIRLFRRIEVPENPSFNLIGRVLGPRGLTVRELETRFSCRIYVRGQGSIRVIESRLDDACDFINRLLHPRGFDSFKRRQLVCFALLNGTFRPQQFQQQNDRVEQSQQNQISVH</sequence>